<sequence>MSAGDSIGLDESTETMALLGQHERIHDLNAADATATLAHKSSDVSQRLAVVLSQCQTDSEIDREMWDDFEIHRRSADTYMKQYLDCLQQVHEERSRHVYEIDDFDDEVPPMDMAARAPDSSVIDVTREEWRLKISRDSLARDLLAMHETLEFLKMRAAPSSSRGDLSISVLSISAATLGCIMWWNSHRGEAIGVLAADVAGVACYYSSEIWKWLRTQSIERCQEKVGALLRHLNKGEVDERNREDLCEMSFRMVDHFRE</sequence>
<protein>
    <submittedName>
        <fullName evidence="1">Uncharacterized protein</fullName>
    </submittedName>
</protein>
<accession>A0AA38VGD5</accession>
<keyword evidence="2" id="KW-1185">Reference proteome</keyword>
<comment type="caution">
    <text evidence="1">The sequence shown here is derived from an EMBL/GenBank/DDBJ whole genome shotgun (WGS) entry which is preliminary data.</text>
</comment>
<name>A0AA38VGD5_9PEZI</name>
<dbReference type="EMBL" id="JANBVO010000087">
    <property type="protein sequence ID" value="KAJ9130500.1"/>
    <property type="molecule type" value="Genomic_DNA"/>
</dbReference>
<dbReference type="AlphaFoldDB" id="A0AA38VGD5"/>
<evidence type="ECO:0000313" key="2">
    <source>
        <dbReference type="Proteomes" id="UP001174694"/>
    </source>
</evidence>
<gene>
    <name evidence="1" type="ORF">NKR23_g12173</name>
</gene>
<organism evidence="1 2">
    <name type="scientific">Pleurostoma richardsiae</name>
    <dbReference type="NCBI Taxonomy" id="41990"/>
    <lineage>
        <taxon>Eukaryota</taxon>
        <taxon>Fungi</taxon>
        <taxon>Dikarya</taxon>
        <taxon>Ascomycota</taxon>
        <taxon>Pezizomycotina</taxon>
        <taxon>Sordariomycetes</taxon>
        <taxon>Sordariomycetidae</taxon>
        <taxon>Calosphaeriales</taxon>
        <taxon>Pleurostomataceae</taxon>
        <taxon>Pleurostoma</taxon>
    </lineage>
</organism>
<evidence type="ECO:0000313" key="1">
    <source>
        <dbReference type="EMBL" id="KAJ9130500.1"/>
    </source>
</evidence>
<proteinExistence type="predicted"/>
<dbReference type="Proteomes" id="UP001174694">
    <property type="component" value="Unassembled WGS sequence"/>
</dbReference>
<reference evidence="1" key="1">
    <citation type="submission" date="2022-07" db="EMBL/GenBank/DDBJ databases">
        <title>Fungi with potential for degradation of polypropylene.</title>
        <authorList>
            <person name="Gostincar C."/>
        </authorList>
    </citation>
    <scope>NUCLEOTIDE SEQUENCE</scope>
    <source>
        <strain evidence="1">EXF-13308</strain>
    </source>
</reference>